<dbReference type="HOGENOM" id="CLU_3142463_0_0_6"/>
<accession>A0A0U1QXT2</accession>
<evidence type="ECO:0000313" key="2">
    <source>
        <dbReference type="Proteomes" id="UP000002412"/>
    </source>
</evidence>
<protein>
    <submittedName>
        <fullName evidence="1">Uncharacterized protein</fullName>
    </submittedName>
</protein>
<sequence length="49" mass="6091">MKIAYRTIRFINLWIYAVFYSEFFGFELSHYLSTADMIFFGDYEFILYH</sequence>
<name>A0A0U1QXT2_YERP3</name>
<evidence type="ECO:0000313" key="1">
    <source>
        <dbReference type="EMBL" id="ABS47475.1"/>
    </source>
</evidence>
<dbReference type="AlphaFoldDB" id="A0A0U1QXT2"/>
<dbReference type="KEGG" id="ypi:YpsIP31758_0108"/>
<gene>
    <name evidence="1" type="ordered locus">YpsIP31758_0108</name>
</gene>
<dbReference type="Proteomes" id="UP000002412">
    <property type="component" value="Chromosome"/>
</dbReference>
<proteinExistence type="predicted"/>
<dbReference type="EMBL" id="CP000720">
    <property type="protein sequence ID" value="ABS47475.1"/>
    <property type="molecule type" value="Genomic_DNA"/>
</dbReference>
<organism evidence="1 2">
    <name type="scientific">Yersinia pseudotuberculosis serotype O:1b (strain IP 31758)</name>
    <dbReference type="NCBI Taxonomy" id="349747"/>
    <lineage>
        <taxon>Bacteria</taxon>
        <taxon>Pseudomonadati</taxon>
        <taxon>Pseudomonadota</taxon>
        <taxon>Gammaproteobacteria</taxon>
        <taxon>Enterobacterales</taxon>
        <taxon>Yersiniaceae</taxon>
        <taxon>Yersinia</taxon>
    </lineage>
</organism>
<reference evidence="1 2" key="1">
    <citation type="journal article" date="2007" name="PLoS Genet.">
        <title>The complete genome sequence of Yersinia pseudotuberculosis IP31758, the causative agent of Far East scarlet-like fever.</title>
        <authorList>
            <person name="Eppinger M."/>
            <person name="Rosovitz M.J."/>
            <person name="Fricke W.F."/>
            <person name="Rasko D.A."/>
            <person name="Kokorina G."/>
            <person name="Fayolle C."/>
            <person name="Lindler L.E."/>
            <person name="Carniel E."/>
            <person name="Ravel J."/>
        </authorList>
    </citation>
    <scope>NUCLEOTIDE SEQUENCE [LARGE SCALE GENOMIC DNA]</scope>
    <source>
        <strain evidence="1 2">IP 31758</strain>
    </source>
</reference>